<keyword evidence="4 7" id="KW-0812">Transmembrane</keyword>
<feature type="non-terminal residue" evidence="8">
    <location>
        <position position="396"/>
    </location>
</feature>
<dbReference type="InterPro" id="IPR036259">
    <property type="entry name" value="MFS_trans_sf"/>
</dbReference>
<keyword evidence="3" id="KW-0813">Transport</keyword>
<feature type="transmembrane region" description="Helical" evidence="7">
    <location>
        <begin position="337"/>
        <end position="355"/>
    </location>
</feature>
<evidence type="ECO:0000256" key="1">
    <source>
        <dbReference type="ARBA" id="ARBA00004127"/>
    </source>
</evidence>
<feature type="transmembrane region" description="Helical" evidence="7">
    <location>
        <begin position="78"/>
        <end position="95"/>
    </location>
</feature>
<name>A0A0C9USA3_SPHS4</name>
<dbReference type="EMBL" id="KN837111">
    <property type="protein sequence ID" value="KIJ45733.1"/>
    <property type="molecule type" value="Genomic_DNA"/>
</dbReference>
<keyword evidence="6 7" id="KW-0472">Membrane</keyword>
<evidence type="ECO:0000256" key="4">
    <source>
        <dbReference type="ARBA" id="ARBA00022692"/>
    </source>
</evidence>
<dbReference type="OrthoDB" id="413079at2759"/>
<dbReference type="Proteomes" id="UP000054279">
    <property type="component" value="Unassembled WGS sequence"/>
</dbReference>
<dbReference type="Gene3D" id="1.20.1250.20">
    <property type="entry name" value="MFS general substrate transporter like domains"/>
    <property type="match status" value="1"/>
</dbReference>
<keyword evidence="5 7" id="KW-1133">Transmembrane helix</keyword>
<dbReference type="InterPro" id="IPR051788">
    <property type="entry name" value="MFS_Transporter"/>
</dbReference>
<dbReference type="Pfam" id="PF07690">
    <property type="entry name" value="MFS_1"/>
    <property type="match status" value="1"/>
</dbReference>
<evidence type="ECO:0000256" key="6">
    <source>
        <dbReference type="ARBA" id="ARBA00023136"/>
    </source>
</evidence>
<accession>A0A0C9USA3</accession>
<evidence type="ECO:0008006" key="10">
    <source>
        <dbReference type="Google" id="ProtNLM"/>
    </source>
</evidence>
<organism evidence="8 9">
    <name type="scientific">Sphaerobolus stellatus (strain SS14)</name>
    <dbReference type="NCBI Taxonomy" id="990650"/>
    <lineage>
        <taxon>Eukaryota</taxon>
        <taxon>Fungi</taxon>
        <taxon>Dikarya</taxon>
        <taxon>Basidiomycota</taxon>
        <taxon>Agaricomycotina</taxon>
        <taxon>Agaricomycetes</taxon>
        <taxon>Phallomycetidae</taxon>
        <taxon>Geastrales</taxon>
        <taxon>Sphaerobolaceae</taxon>
        <taxon>Sphaerobolus</taxon>
    </lineage>
</organism>
<feature type="transmembrane region" description="Helical" evidence="7">
    <location>
        <begin position="279"/>
        <end position="298"/>
    </location>
</feature>
<reference evidence="8 9" key="1">
    <citation type="submission" date="2014-06" db="EMBL/GenBank/DDBJ databases">
        <title>Evolutionary Origins and Diversification of the Mycorrhizal Mutualists.</title>
        <authorList>
            <consortium name="DOE Joint Genome Institute"/>
            <consortium name="Mycorrhizal Genomics Consortium"/>
            <person name="Kohler A."/>
            <person name="Kuo A."/>
            <person name="Nagy L.G."/>
            <person name="Floudas D."/>
            <person name="Copeland A."/>
            <person name="Barry K.W."/>
            <person name="Cichocki N."/>
            <person name="Veneault-Fourrey C."/>
            <person name="LaButti K."/>
            <person name="Lindquist E.A."/>
            <person name="Lipzen A."/>
            <person name="Lundell T."/>
            <person name="Morin E."/>
            <person name="Murat C."/>
            <person name="Riley R."/>
            <person name="Ohm R."/>
            <person name="Sun H."/>
            <person name="Tunlid A."/>
            <person name="Henrissat B."/>
            <person name="Grigoriev I.V."/>
            <person name="Hibbett D.S."/>
            <person name="Martin F."/>
        </authorList>
    </citation>
    <scope>NUCLEOTIDE SEQUENCE [LARGE SCALE GENOMIC DNA]</scope>
    <source>
        <strain evidence="8 9">SS14</strain>
    </source>
</reference>
<feature type="transmembrane region" description="Helical" evidence="7">
    <location>
        <begin position="116"/>
        <end position="135"/>
    </location>
</feature>
<feature type="transmembrane region" description="Helical" evidence="7">
    <location>
        <begin position="141"/>
        <end position="161"/>
    </location>
</feature>
<dbReference type="SUPFAM" id="SSF103473">
    <property type="entry name" value="MFS general substrate transporter"/>
    <property type="match status" value="1"/>
</dbReference>
<feature type="transmembrane region" description="Helical" evidence="7">
    <location>
        <begin position="304"/>
        <end position="325"/>
    </location>
</feature>
<protein>
    <recommendedName>
        <fullName evidence="10">Major facilitator superfamily (MFS) profile domain-containing protein</fullName>
    </recommendedName>
</protein>
<dbReference type="AlphaFoldDB" id="A0A0C9USA3"/>
<evidence type="ECO:0000256" key="2">
    <source>
        <dbReference type="ARBA" id="ARBA00008335"/>
    </source>
</evidence>
<evidence type="ECO:0000256" key="3">
    <source>
        <dbReference type="ARBA" id="ARBA00022448"/>
    </source>
</evidence>
<feature type="transmembrane region" description="Helical" evidence="7">
    <location>
        <begin position="367"/>
        <end position="386"/>
    </location>
</feature>
<evidence type="ECO:0000313" key="9">
    <source>
        <dbReference type="Proteomes" id="UP000054279"/>
    </source>
</evidence>
<dbReference type="GO" id="GO:0022857">
    <property type="term" value="F:transmembrane transporter activity"/>
    <property type="evidence" value="ECO:0007669"/>
    <property type="project" value="InterPro"/>
</dbReference>
<dbReference type="HOGENOM" id="CLU_021993_5_0_1"/>
<dbReference type="GO" id="GO:0012505">
    <property type="term" value="C:endomembrane system"/>
    <property type="evidence" value="ECO:0007669"/>
    <property type="project" value="UniProtKB-SubCell"/>
</dbReference>
<feature type="transmembrane region" description="Helical" evidence="7">
    <location>
        <begin position="55"/>
        <end position="72"/>
    </location>
</feature>
<evidence type="ECO:0000256" key="7">
    <source>
        <dbReference type="SAM" id="Phobius"/>
    </source>
</evidence>
<dbReference type="PANTHER" id="PTHR23514">
    <property type="entry name" value="BYPASS OF STOP CODON PROTEIN 6"/>
    <property type="match status" value="1"/>
</dbReference>
<comment type="subcellular location">
    <subcellularLocation>
        <location evidence="1">Endomembrane system</location>
        <topology evidence="1">Multi-pass membrane protein</topology>
    </subcellularLocation>
</comment>
<comment type="similarity">
    <text evidence="2">Belongs to the major facilitator superfamily.</text>
</comment>
<evidence type="ECO:0000313" key="8">
    <source>
        <dbReference type="EMBL" id="KIJ45733.1"/>
    </source>
</evidence>
<keyword evidence="9" id="KW-1185">Reference proteome</keyword>
<dbReference type="InterPro" id="IPR011701">
    <property type="entry name" value="MFS"/>
</dbReference>
<gene>
    <name evidence="8" type="ORF">M422DRAFT_166506</name>
</gene>
<sequence length="396" mass="43209">YIIGTFLIEPLMNILGRFDIASAHRSYFPSISLLSSCRYLKGGSTVAYSPTQARSFILIVACIFHALFFTIIGTSRNFGQALIAFAFSTFARSFFTGRNAYVNAHPKVSLGQLHGCWALGSLLSPLVCQTLLSRGVLWRHFYLGSLALAGLNTIFVVFAYYPTKNEFRIDRETALSESITLPNPIVVQIGSRSSVVKAKGEHSIRQALSNSRVWAFAFFQSLYAGSETVTQGFVSHKVSYAANPNTVGYVDSGFWAGEAITRIGFGFFYLRETVTQGFVSHKTAVVALLLHILVWVIPSVLANGIFTAAIGLAYGPVFPLGVALATRMLPKEIHMTSMAIISTVANMGNAVFPLVTGILSNKIGVNSYNYILVAQGITLVVVWAFLPTARKQERSN</sequence>
<dbReference type="GO" id="GO:0016020">
    <property type="term" value="C:membrane"/>
    <property type="evidence" value="ECO:0007669"/>
    <property type="project" value="TreeGrafter"/>
</dbReference>
<evidence type="ECO:0000256" key="5">
    <source>
        <dbReference type="ARBA" id="ARBA00022989"/>
    </source>
</evidence>
<dbReference type="PANTHER" id="PTHR23514:SF3">
    <property type="entry name" value="BYPASS OF STOP CODON PROTEIN 6"/>
    <property type="match status" value="1"/>
</dbReference>
<proteinExistence type="inferred from homology"/>